<evidence type="ECO:0000313" key="7">
    <source>
        <dbReference type="Proteomes" id="UP001177003"/>
    </source>
</evidence>
<dbReference type="InterPro" id="IPR009057">
    <property type="entry name" value="Homeodomain-like_sf"/>
</dbReference>
<organism evidence="6 7">
    <name type="scientific">Lactuca saligna</name>
    <name type="common">Willowleaf lettuce</name>
    <dbReference type="NCBI Taxonomy" id="75948"/>
    <lineage>
        <taxon>Eukaryota</taxon>
        <taxon>Viridiplantae</taxon>
        <taxon>Streptophyta</taxon>
        <taxon>Embryophyta</taxon>
        <taxon>Tracheophyta</taxon>
        <taxon>Spermatophyta</taxon>
        <taxon>Magnoliopsida</taxon>
        <taxon>eudicotyledons</taxon>
        <taxon>Gunneridae</taxon>
        <taxon>Pentapetalae</taxon>
        <taxon>asterids</taxon>
        <taxon>campanulids</taxon>
        <taxon>Asterales</taxon>
        <taxon>Asteraceae</taxon>
        <taxon>Cichorioideae</taxon>
        <taxon>Cichorieae</taxon>
        <taxon>Lactucinae</taxon>
        <taxon>Lactuca</taxon>
    </lineage>
</organism>
<evidence type="ECO:0000256" key="3">
    <source>
        <dbReference type="SAM" id="MobiDB-lite"/>
    </source>
</evidence>
<comment type="subcellular location">
    <subcellularLocation>
        <location evidence="1">Nucleus</location>
    </subcellularLocation>
</comment>
<feature type="region of interest" description="Disordered" evidence="3">
    <location>
        <begin position="1"/>
        <end position="21"/>
    </location>
</feature>
<feature type="compositionally biased region" description="Basic and acidic residues" evidence="3">
    <location>
        <begin position="9"/>
        <end position="21"/>
    </location>
</feature>
<evidence type="ECO:0000256" key="2">
    <source>
        <dbReference type="ARBA" id="ARBA00023242"/>
    </source>
</evidence>
<dbReference type="PROSITE" id="PS50090">
    <property type="entry name" value="MYB_LIKE"/>
    <property type="match status" value="1"/>
</dbReference>
<dbReference type="PANTHER" id="PTHR45614">
    <property type="entry name" value="MYB PROTEIN-RELATED"/>
    <property type="match status" value="1"/>
</dbReference>
<keyword evidence="2" id="KW-0539">Nucleus</keyword>
<gene>
    <name evidence="6" type="ORF">LSALG_LOCUS12883</name>
</gene>
<dbReference type="Gene3D" id="1.10.10.60">
    <property type="entry name" value="Homeodomain-like"/>
    <property type="match status" value="1"/>
</dbReference>
<dbReference type="CDD" id="cd00167">
    <property type="entry name" value="SANT"/>
    <property type="match status" value="1"/>
</dbReference>
<dbReference type="InterPro" id="IPR001005">
    <property type="entry name" value="SANT/Myb"/>
</dbReference>
<keyword evidence="7" id="KW-1185">Reference proteome</keyword>
<accession>A0AA35W1T4</accession>
<proteinExistence type="predicted"/>
<evidence type="ECO:0000256" key="1">
    <source>
        <dbReference type="ARBA" id="ARBA00004123"/>
    </source>
</evidence>
<dbReference type="InterPro" id="IPR017930">
    <property type="entry name" value="Myb_dom"/>
</dbReference>
<dbReference type="Proteomes" id="UP001177003">
    <property type="component" value="Chromosome 2"/>
</dbReference>
<dbReference type="GO" id="GO:0000978">
    <property type="term" value="F:RNA polymerase II cis-regulatory region sequence-specific DNA binding"/>
    <property type="evidence" value="ECO:0007669"/>
    <property type="project" value="TreeGrafter"/>
</dbReference>
<dbReference type="Pfam" id="PF00249">
    <property type="entry name" value="Myb_DNA-binding"/>
    <property type="match status" value="1"/>
</dbReference>
<dbReference type="PANTHER" id="PTHR45614:SF82">
    <property type="entry name" value="OS01G0977300 PROTEIN"/>
    <property type="match status" value="1"/>
</dbReference>
<dbReference type="SUPFAM" id="SSF46689">
    <property type="entry name" value="Homeodomain-like"/>
    <property type="match status" value="1"/>
</dbReference>
<dbReference type="GO" id="GO:0005634">
    <property type="term" value="C:nucleus"/>
    <property type="evidence" value="ECO:0007669"/>
    <property type="project" value="UniProtKB-SubCell"/>
</dbReference>
<dbReference type="AlphaFoldDB" id="A0AA35W1T4"/>
<sequence>MTSSISKSVQHDVSDDHHQDLTETTMVAQEETSEMRGVIVNVQIPSLIKRRWRPLEDAKLVVHVVVHGKRMWKDISKQLPGRSAYACRVRWANYLSPGSKDSPFSKKEEMDLVVAHATCEHELTGRANDSVKSHFRYLMAKKRRRVKLVPSAATSAISPTTDSNVVYPARSSVFSRTSASSSGKDVSMNSTFICMDCRCNWHSKLKYYGQRTFVAECAICRRVFENGGLMMNGKTYMASTGNVHQTLSVNVNLTLATAVYGPQPPSPPLPPPQHSAFSTPTPTFIDFLGVGSV</sequence>
<dbReference type="SMART" id="SM00717">
    <property type="entry name" value="SANT"/>
    <property type="match status" value="1"/>
</dbReference>
<dbReference type="PROSITE" id="PS51294">
    <property type="entry name" value="HTH_MYB"/>
    <property type="match status" value="1"/>
</dbReference>
<evidence type="ECO:0000313" key="6">
    <source>
        <dbReference type="EMBL" id="CAI9272683.1"/>
    </source>
</evidence>
<reference evidence="6" key="1">
    <citation type="submission" date="2023-04" db="EMBL/GenBank/DDBJ databases">
        <authorList>
            <person name="Vijverberg K."/>
            <person name="Xiong W."/>
            <person name="Schranz E."/>
        </authorList>
    </citation>
    <scope>NUCLEOTIDE SEQUENCE</scope>
</reference>
<dbReference type="GO" id="GO:0000981">
    <property type="term" value="F:DNA-binding transcription factor activity, RNA polymerase II-specific"/>
    <property type="evidence" value="ECO:0007669"/>
    <property type="project" value="TreeGrafter"/>
</dbReference>
<evidence type="ECO:0000259" key="5">
    <source>
        <dbReference type="PROSITE" id="PS51294"/>
    </source>
</evidence>
<feature type="domain" description="Myb-like" evidence="4">
    <location>
        <begin position="44"/>
        <end position="95"/>
    </location>
</feature>
<name>A0AA35W1T4_LACSI</name>
<dbReference type="EMBL" id="OX465078">
    <property type="protein sequence ID" value="CAI9272683.1"/>
    <property type="molecule type" value="Genomic_DNA"/>
</dbReference>
<dbReference type="InterPro" id="IPR050560">
    <property type="entry name" value="MYB_TF"/>
</dbReference>
<evidence type="ECO:0000259" key="4">
    <source>
        <dbReference type="PROSITE" id="PS50090"/>
    </source>
</evidence>
<protein>
    <submittedName>
        <fullName evidence="6">Uncharacterized protein</fullName>
    </submittedName>
</protein>
<feature type="domain" description="HTH myb-type" evidence="5">
    <location>
        <begin position="44"/>
        <end position="99"/>
    </location>
</feature>